<dbReference type="SUPFAM" id="SSF46785">
    <property type="entry name" value="Winged helix' DNA-binding domain"/>
    <property type="match status" value="1"/>
</dbReference>
<organism evidence="6 7">
    <name type="scientific">Sulfitobacter delicatus</name>
    <dbReference type="NCBI Taxonomy" id="218672"/>
    <lineage>
        <taxon>Bacteria</taxon>
        <taxon>Pseudomonadati</taxon>
        <taxon>Pseudomonadota</taxon>
        <taxon>Alphaproteobacteria</taxon>
        <taxon>Rhodobacterales</taxon>
        <taxon>Roseobacteraceae</taxon>
        <taxon>Sulfitobacter</taxon>
    </lineage>
</organism>
<dbReference type="InterPro" id="IPR000847">
    <property type="entry name" value="LysR_HTH_N"/>
</dbReference>
<dbReference type="OrthoDB" id="9815174at2"/>
<dbReference type="PROSITE" id="PS50931">
    <property type="entry name" value="HTH_LYSR"/>
    <property type="match status" value="1"/>
</dbReference>
<accession>A0A1G7TBF2</accession>
<dbReference type="RefSeq" id="WP_093742696.1">
    <property type="nucleotide sequence ID" value="NZ_FNBP01000006.1"/>
</dbReference>
<reference evidence="7" key="1">
    <citation type="submission" date="2016-10" db="EMBL/GenBank/DDBJ databases">
        <authorList>
            <person name="Varghese N."/>
            <person name="Submissions S."/>
        </authorList>
    </citation>
    <scope>NUCLEOTIDE SEQUENCE [LARGE SCALE GENOMIC DNA]</scope>
    <source>
        <strain evidence="7">DSM 16477</strain>
    </source>
</reference>
<dbReference type="FunFam" id="1.10.10.10:FF:000001">
    <property type="entry name" value="LysR family transcriptional regulator"/>
    <property type="match status" value="1"/>
</dbReference>
<evidence type="ECO:0000313" key="7">
    <source>
        <dbReference type="Proteomes" id="UP000199399"/>
    </source>
</evidence>
<evidence type="ECO:0000256" key="3">
    <source>
        <dbReference type="ARBA" id="ARBA00023125"/>
    </source>
</evidence>
<dbReference type="Pfam" id="PF00126">
    <property type="entry name" value="HTH_1"/>
    <property type="match status" value="1"/>
</dbReference>
<dbReference type="Pfam" id="PF03466">
    <property type="entry name" value="LysR_substrate"/>
    <property type="match status" value="1"/>
</dbReference>
<proteinExistence type="inferred from homology"/>
<dbReference type="AlphaFoldDB" id="A0A1G7TBF2"/>
<dbReference type="InterPro" id="IPR036390">
    <property type="entry name" value="WH_DNA-bd_sf"/>
</dbReference>
<keyword evidence="7" id="KW-1185">Reference proteome</keyword>
<protein>
    <submittedName>
        <fullName evidence="6">DNA-binding transcriptional regulator, LysR family</fullName>
    </submittedName>
</protein>
<dbReference type="InterPro" id="IPR036388">
    <property type="entry name" value="WH-like_DNA-bd_sf"/>
</dbReference>
<evidence type="ECO:0000256" key="1">
    <source>
        <dbReference type="ARBA" id="ARBA00009437"/>
    </source>
</evidence>
<dbReference type="GO" id="GO:0003700">
    <property type="term" value="F:DNA-binding transcription factor activity"/>
    <property type="evidence" value="ECO:0007669"/>
    <property type="project" value="InterPro"/>
</dbReference>
<dbReference type="Gene3D" id="1.10.10.10">
    <property type="entry name" value="Winged helix-like DNA-binding domain superfamily/Winged helix DNA-binding domain"/>
    <property type="match status" value="1"/>
</dbReference>
<dbReference type="GO" id="GO:0003677">
    <property type="term" value="F:DNA binding"/>
    <property type="evidence" value="ECO:0007669"/>
    <property type="project" value="UniProtKB-KW"/>
</dbReference>
<evidence type="ECO:0000313" key="6">
    <source>
        <dbReference type="EMBL" id="SDG32697.1"/>
    </source>
</evidence>
<dbReference type="STRING" id="218672.SAMN04489759_106160"/>
<gene>
    <name evidence="6" type="ORF">SAMN04489759_106160</name>
</gene>
<dbReference type="CDD" id="cd08414">
    <property type="entry name" value="PBP2_LTTR_aromatics_like"/>
    <property type="match status" value="1"/>
</dbReference>
<dbReference type="Proteomes" id="UP000199399">
    <property type="component" value="Unassembled WGS sequence"/>
</dbReference>
<dbReference type="PANTHER" id="PTHR30346">
    <property type="entry name" value="TRANSCRIPTIONAL DUAL REGULATOR HCAR-RELATED"/>
    <property type="match status" value="1"/>
</dbReference>
<dbReference type="EMBL" id="FNBP01000006">
    <property type="protein sequence ID" value="SDG32697.1"/>
    <property type="molecule type" value="Genomic_DNA"/>
</dbReference>
<feature type="domain" description="HTH lysR-type" evidence="5">
    <location>
        <begin position="1"/>
        <end position="65"/>
    </location>
</feature>
<dbReference type="PRINTS" id="PR00039">
    <property type="entry name" value="HTHLYSR"/>
</dbReference>
<evidence type="ECO:0000256" key="4">
    <source>
        <dbReference type="ARBA" id="ARBA00023163"/>
    </source>
</evidence>
<dbReference type="SUPFAM" id="SSF53850">
    <property type="entry name" value="Periplasmic binding protein-like II"/>
    <property type="match status" value="1"/>
</dbReference>
<dbReference type="PANTHER" id="PTHR30346:SF28">
    <property type="entry name" value="HTH-TYPE TRANSCRIPTIONAL REGULATOR CYNR"/>
    <property type="match status" value="1"/>
</dbReference>
<keyword evidence="2" id="KW-0805">Transcription regulation</keyword>
<sequence length="302" mass="32582">MDKQLTASLRQYEVFVAIADTLHFGQAAANLGVAQPALTQQLKHLENAFGGELLFDRNRRRVMLTDFGAALLPEARALLQQARRVEAIAQAARDGKRGRIELAYVGSASYGGVLGRLLRDFRAGAEDVDLILREMNMDLQINEIVAGRLDAGFVRLPLSGVPDVLETLTVHSEDIMLAVPPDHRLAEADAVTISELRDEGFIFTHLGPDMGFAACAYKLCADAGFAPRIEHRAPQFTAIVSFVSAGLGVAFVPASAARMKDAGVVFLPIRNPSVQSRIGLAYLKDPSNPALRRLLAAATPEG</sequence>
<dbReference type="GO" id="GO:0032993">
    <property type="term" value="C:protein-DNA complex"/>
    <property type="evidence" value="ECO:0007669"/>
    <property type="project" value="TreeGrafter"/>
</dbReference>
<dbReference type="InterPro" id="IPR005119">
    <property type="entry name" value="LysR_subst-bd"/>
</dbReference>
<dbReference type="Gene3D" id="3.40.190.10">
    <property type="entry name" value="Periplasmic binding protein-like II"/>
    <property type="match status" value="2"/>
</dbReference>
<evidence type="ECO:0000259" key="5">
    <source>
        <dbReference type="PROSITE" id="PS50931"/>
    </source>
</evidence>
<comment type="similarity">
    <text evidence="1">Belongs to the LysR transcriptional regulatory family.</text>
</comment>
<evidence type="ECO:0000256" key="2">
    <source>
        <dbReference type="ARBA" id="ARBA00023015"/>
    </source>
</evidence>
<name>A0A1G7TBF2_9RHOB</name>
<keyword evidence="4" id="KW-0804">Transcription</keyword>
<keyword evidence="3 6" id="KW-0238">DNA-binding</keyword>